<sequence length="600" mass="66275">MFSTPTPGSRTIAANALRNAGLIDRDTQMQDASDRPGGRKGPTRIRVHKARNKDPSGASSRARASETLAAHMSPTTDPLSIRGAARPTAAGRLRRNAVSAGSHLESSSWPPNARPPRPASGTRTKAVDQWRELVFKRWNPETRFLNLEAMIDDEVVKKSKLMPPGYGGSARDAAVIFKLASQLTPEVKTLSLARNNLSGQHLTYLNRYLPQLANLSLQNNNLRVWKDLDFLSGRREKLVHLRELILVGNPVRETEYQNGRGEAFRSEIARRFTSLEVLDQEAIAQISFDNPQSSSAPAVPKPSATTFPYEMEPSFITGVDSSLLSNFLVRFFEKFDTQRASLFDVYDPSCTFSFSANTSIPVRARLQGFQHSKEMPNQRKLEWGPWINGGDGGSRNLSRIAGGFQKTVESLHIGTEKTVKAMVNLPGTKHDLNGPPENYCIDSFPKAIATGGVRSFDRVFVLAIAPEGSRAKKNGWDVVILSDQLTVRGYCSPAAWKPGPMLVQAQPNPRRQLGNESSVVMADAQAQDNAVLMQSLPFDQQQILAAIPELQQNLVLELCRRTRLNVRFSIDCLTGNQWDMDKAVLNFEQVKATLPGGAYL</sequence>
<organism evidence="9 10">
    <name type="scientific">Amanita thiersii Skay4041</name>
    <dbReference type="NCBI Taxonomy" id="703135"/>
    <lineage>
        <taxon>Eukaryota</taxon>
        <taxon>Fungi</taxon>
        <taxon>Dikarya</taxon>
        <taxon>Basidiomycota</taxon>
        <taxon>Agaricomycotina</taxon>
        <taxon>Agaricomycetes</taxon>
        <taxon>Agaricomycetidae</taxon>
        <taxon>Agaricales</taxon>
        <taxon>Pluteineae</taxon>
        <taxon>Amanitaceae</taxon>
        <taxon>Amanita</taxon>
    </lineage>
</organism>
<proteinExistence type="inferred from homology"/>
<evidence type="ECO:0000256" key="6">
    <source>
        <dbReference type="ARBA" id="ARBA00023242"/>
    </source>
</evidence>
<name>A0A2A9NJ96_9AGAR</name>
<comment type="subcellular location">
    <subcellularLocation>
        <location evidence="1">Nucleus</location>
    </subcellularLocation>
</comment>
<comment type="similarity">
    <text evidence="2">Belongs to the NXF family.</text>
</comment>
<dbReference type="EMBL" id="KZ301992">
    <property type="protein sequence ID" value="PFH51065.1"/>
    <property type="molecule type" value="Genomic_DNA"/>
</dbReference>
<dbReference type="Gene3D" id="1.10.8.10">
    <property type="entry name" value="DNA helicase RuvA subunit, C-terminal domain"/>
    <property type="match status" value="1"/>
</dbReference>
<evidence type="ECO:0000313" key="10">
    <source>
        <dbReference type="Proteomes" id="UP000242287"/>
    </source>
</evidence>
<dbReference type="Gene3D" id="3.10.450.50">
    <property type="match status" value="1"/>
</dbReference>
<dbReference type="Gene3D" id="3.80.10.10">
    <property type="entry name" value="Ribonuclease Inhibitor"/>
    <property type="match status" value="1"/>
</dbReference>
<dbReference type="GO" id="GO:0005634">
    <property type="term" value="C:nucleus"/>
    <property type="evidence" value="ECO:0007669"/>
    <property type="project" value="UniProtKB-SubCell"/>
</dbReference>
<dbReference type="InterPro" id="IPR030217">
    <property type="entry name" value="NXF_fam"/>
</dbReference>
<dbReference type="InterPro" id="IPR032675">
    <property type="entry name" value="LRR_dom_sf"/>
</dbReference>
<dbReference type="PANTHER" id="PTHR10662:SF22">
    <property type="entry name" value="NUCLEAR RNA EXPORT FACTOR 1"/>
    <property type="match status" value="1"/>
</dbReference>
<dbReference type="SUPFAM" id="SSF54427">
    <property type="entry name" value="NTF2-like"/>
    <property type="match status" value="1"/>
</dbReference>
<dbReference type="SUPFAM" id="SSF52058">
    <property type="entry name" value="L domain-like"/>
    <property type="match status" value="1"/>
</dbReference>
<evidence type="ECO:0000313" key="9">
    <source>
        <dbReference type="EMBL" id="PFH51065.1"/>
    </source>
</evidence>
<dbReference type="InterPro" id="IPR001611">
    <property type="entry name" value="Leu-rich_rpt"/>
</dbReference>
<dbReference type="InterPro" id="IPR032710">
    <property type="entry name" value="NTF2-like_dom_sf"/>
</dbReference>
<keyword evidence="5" id="KW-0509">mRNA transport</keyword>
<reference evidence="9 10" key="1">
    <citation type="submission" date="2014-02" db="EMBL/GenBank/DDBJ databases">
        <title>Transposable element dynamics among asymbiotic and ectomycorrhizal Amanita fungi.</title>
        <authorList>
            <consortium name="DOE Joint Genome Institute"/>
            <person name="Hess J."/>
            <person name="Skrede I."/>
            <person name="Wolfe B."/>
            <person name="LaButti K."/>
            <person name="Ohm R.A."/>
            <person name="Grigoriev I.V."/>
            <person name="Pringle A."/>
        </authorList>
    </citation>
    <scope>NUCLEOTIDE SEQUENCE [LARGE SCALE GENOMIC DNA]</scope>
    <source>
        <strain evidence="9 10">SKay4041</strain>
    </source>
</reference>
<dbReference type="PROSITE" id="PS51281">
    <property type="entry name" value="TAP_C"/>
    <property type="match status" value="1"/>
</dbReference>
<feature type="domain" description="TAP-C" evidence="8">
    <location>
        <begin position="549"/>
        <end position="600"/>
    </location>
</feature>
<dbReference type="GO" id="GO:0016973">
    <property type="term" value="P:poly(A)+ mRNA export from nucleus"/>
    <property type="evidence" value="ECO:0007669"/>
    <property type="project" value="TreeGrafter"/>
</dbReference>
<dbReference type="PANTHER" id="PTHR10662">
    <property type="entry name" value="NUCLEAR RNA EXPORT FACTOR"/>
    <property type="match status" value="1"/>
</dbReference>
<dbReference type="InterPro" id="IPR002075">
    <property type="entry name" value="NTF2_dom"/>
</dbReference>
<evidence type="ECO:0000256" key="4">
    <source>
        <dbReference type="ARBA" id="ARBA00022614"/>
    </source>
</evidence>
<dbReference type="InterPro" id="IPR005637">
    <property type="entry name" value="TAP_C_dom"/>
</dbReference>
<evidence type="ECO:0000256" key="5">
    <source>
        <dbReference type="ARBA" id="ARBA00022816"/>
    </source>
</evidence>
<gene>
    <name evidence="9" type="ORF">AMATHDRAFT_3332</name>
</gene>
<dbReference type="PROSITE" id="PS51450">
    <property type="entry name" value="LRR"/>
    <property type="match status" value="1"/>
</dbReference>
<accession>A0A2A9NJ96</accession>
<keyword evidence="10" id="KW-1185">Reference proteome</keyword>
<dbReference type="OrthoDB" id="25872at2759"/>
<dbReference type="InterPro" id="IPR009060">
    <property type="entry name" value="UBA-like_sf"/>
</dbReference>
<protein>
    <recommendedName>
        <fullName evidence="8">TAP-C domain-containing protein</fullName>
    </recommendedName>
</protein>
<dbReference type="CDD" id="cd14342">
    <property type="entry name" value="UBA_TAP-C"/>
    <property type="match status" value="1"/>
</dbReference>
<dbReference type="SUPFAM" id="SSF46934">
    <property type="entry name" value="UBA-like"/>
    <property type="match status" value="1"/>
</dbReference>
<evidence type="ECO:0000256" key="2">
    <source>
        <dbReference type="ARBA" id="ARBA00009285"/>
    </source>
</evidence>
<keyword evidence="3" id="KW-0813">Transport</keyword>
<feature type="compositionally biased region" description="Basic residues" evidence="7">
    <location>
        <begin position="41"/>
        <end position="51"/>
    </location>
</feature>
<evidence type="ECO:0000256" key="7">
    <source>
        <dbReference type="SAM" id="MobiDB-lite"/>
    </source>
</evidence>
<feature type="compositionally biased region" description="Basic and acidic residues" evidence="7">
    <location>
        <begin position="23"/>
        <end position="37"/>
    </location>
</feature>
<keyword evidence="6" id="KW-0539">Nucleus</keyword>
<evidence type="ECO:0000256" key="3">
    <source>
        <dbReference type="ARBA" id="ARBA00022448"/>
    </source>
</evidence>
<dbReference type="GO" id="GO:0003723">
    <property type="term" value="F:RNA binding"/>
    <property type="evidence" value="ECO:0007669"/>
    <property type="project" value="TreeGrafter"/>
</dbReference>
<evidence type="ECO:0000256" key="1">
    <source>
        <dbReference type="ARBA" id="ARBA00004123"/>
    </source>
</evidence>
<dbReference type="STRING" id="703135.A0A2A9NJ96"/>
<keyword evidence="4" id="KW-0433">Leucine-rich repeat</keyword>
<feature type="region of interest" description="Disordered" evidence="7">
    <location>
        <begin position="18"/>
        <end position="125"/>
    </location>
</feature>
<dbReference type="Pfam" id="PF03943">
    <property type="entry name" value="TAP_C"/>
    <property type="match status" value="1"/>
</dbReference>
<evidence type="ECO:0000259" key="8">
    <source>
        <dbReference type="PROSITE" id="PS51281"/>
    </source>
</evidence>
<dbReference type="AlphaFoldDB" id="A0A2A9NJ96"/>
<dbReference type="Proteomes" id="UP000242287">
    <property type="component" value="Unassembled WGS sequence"/>
</dbReference>
<dbReference type="Pfam" id="PF22602">
    <property type="entry name" value="NXF_NTF2"/>
    <property type="match status" value="1"/>
</dbReference>
<dbReference type="SMART" id="SM00804">
    <property type="entry name" value="TAP_C"/>
    <property type="match status" value="1"/>
</dbReference>